<comment type="caution">
    <text evidence="1">The sequence shown here is derived from an EMBL/GenBank/DDBJ whole genome shotgun (WGS) entry which is preliminary data.</text>
</comment>
<organism evidence="1 2">
    <name type="scientific">Ixodes persulcatus</name>
    <name type="common">Taiga tick</name>
    <dbReference type="NCBI Taxonomy" id="34615"/>
    <lineage>
        <taxon>Eukaryota</taxon>
        <taxon>Metazoa</taxon>
        <taxon>Ecdysozoa</taxon>
        <taxon>Arthropoda</taxon>
        <taxon>Chelicerata</taxon>
        <taxon>Arachnida</taxon>
        <taxon>Acari</taxon>
        <taxon>Parasitiformes</taxon>
        <taxon>Ixodida</taxon>
        <taxon>Ixodoidea</taxon>
        <taxon>Ixodidae</taxon>
        <taxon>Ixodinae</taxon>
        <taxon>Ixodes</taxon>
    </lineage>
</organism>
<keyword evidence="2" id="KW-1185">Reference proteome</keyword>
<dbReference type="Proteomes" id="UP000805193">
    <property type="component" value="Unassembled WGS sequence"/>
</dbReference>
<proteinExistence type="predicted"/>
<reference evidence="1 2" key="1">
    <citation type="journal article" date="2020" name="Cell">
        <title>Large-Scale Comparative Analyses of Tick Genomes Elucidate Their Genetic Diversity and Vector Capacities.</title>
        <authorList>
            <consortium name="Tick Genome and Microbiome Consortium (TIGMIC)"/>
            <person name="Jia N."/>
            <person name="Wang J."/>
            <person name="Shi W."/>
            <person name="Du L."/>
            <person name="Sun Y."/>
            <person name="Zhan W."/>
            <person name="Jiang J.F."/>
            <person name="Wang Q."/>
            <person name="Zhang B."/>
            <person name="Ji P."/>
            <person name="Bell-Sakyi L."/>
            <person name="Cui X.M."/>
            <person name="Yuan T.T."/>
            <person name="Jiang B.G."/>
            <person name="Yang W.F."/>
            <person name="Lam T.T."/>
            <person name="Chang Q.C."/>
            <person name="Ding S.J."/>
            <person name="Wang X.J."/>
            <person name="Zhu J.G."/>
            <person name="Ruan X.D."/>
            <person name="Zhao L."/>
            <person name="Wei J.T."/>
            <person name="Ye R.Z."/>
            <person name="Que T.C."/>
            <person name="Du C.H."/>
            <person name="Zhou Y.H."/>
            <person name="Cheng J.X."/>
            <person name="Dai P.F."/>
            <person name="Guo W.B."/>
            <person name="Han X.H."/>
            <person name="Huang E.J."/>
            <person name="Li L.F."/>
            <person name="Wei W."/>
            <person name="Gao Y.C."/>
            <person name="Liu J.Z."/>
            <person name="Shao H.Z."/>
            <person name="Wang X."/>
            <person name="Wang C.C."/>
            <person name="Yang T.C."/>
            <person name="Huo Q.B."/>
            <person name="Li W."/>
            <person name="Chen H.Y."/>
            <person name="Chen S.E."/>
            <person name="Zhou L.G."/>
            <person name="Ni X.B."/>
            <person name="Tian J.H."/>
            <person name="Sheng Y."/>
            <person name="Liu T."/>
            <person name="Pan Y.S."/>
            <person name="Xia L.Y."/>
            <person name="Li J."/>
            <person name="Zhao F."/>
            <person name="Cao W.C."/>
        </authorList>
    </citation>
    <scope>NUCLEOTIDE SEQUENCE [LARGE SCALE GENOMIC DNA]</scope>
    <source>
        <strain evidence="1">Iper-2018</strain>
    </source>
</reference>
<gene>
    <name evidence="1" type="ORF">HPB47_006140</name>
</gene>
<evidence type="ECO:0000313" key="2">
    <source>
        <dbReference type="Proteomes" id="UP000805193"/>
    </source>
</evidence>
<sequence length="490" mass="55803">MDSQATVRALRMTVKANAAVGEIFWLAHELKRRNPNPLSDSVEWIPRHAGIDGNDRAHWAEIEELNRFNLRHQDPAAAPFVQPPPCAINPYDPKGTVPNIKLAFRKTANIKLEVRGEPPEASISLGVFRRHEMGGPSFRRIITKATPPVFPNGWIPVLESSKLANGAVERLDVLGLQLVAFRTEDGEAHVMDAYCPHLGAHLGVMGRVVGDCIECPFHGWRFRAKDGACIHVPYAAKVPEFVKAKTWPCRETMGLLFVWYHAEDETPGWEIPDDILTNEYEPCPTGSFEHVVHCHIQDIAENGADLGHFNQIHRASSLVDGKEFSKNLGESWKGRLFTHHWDATWTSTGQTGVMKAVSSVEILGMRPKHLRYYIEARQHGPALVTIRVQGKAGNYVAVQSLVPEGPFKIRMQHRLYFEPATNWFVRLFHTMAMRHMVDRDAEIWNHKIFLKQAALVKEDRAIAAFRKWYSQFYSDNSTTWQEFRERTLEW</sequence>
<evidence type="ECO:0000313" key="1">
    <source>
        <dbReference type="EMBL" id="KAG0416776.1"/>
    </source>
</evidence>
<accession>A0AC60PC81</accession>
<name>A0AC60PC81_IXOPE</name>
<protein>
    <submittedName>
        <fullName evidence="1">Uncharacterized protein</fullName>
    </submittedName>
</protein>
<dbReference type="EMBL" id="JABSTQ010010921">
    <property type="protein sequence ID" value="KAG0416776.1"/>
    <property type="molecule type" value="Genomic_DNA"/>
</dbReference>